<proteinExistence type="inferred from homology"/>
<gene>
    <name evidence="15" type="ORF">BTR14_09135</name>
</gene>
<evidence type="ECO:0000256" key="10">
    <source>
        <dbReference type="ARBA" id="ARBA00023004"/>
    </source>
</evidence>
<keyword evidence="8" id="KW-0249">Electron transport</keyword>
<feature type="transmembrane region" description="Helical" evidence="13">
    <location>
        <begin position="201"/>
        <end position="223"/>
    </location>
</feature>
<keyword evidence="10" id="KW-0408">Iron</keyword>
<accession>A0ABX3PF18</accession>
<dbReference type="Pfam" id="PF04264">
    <property type="entry name" value="YceI"/>
    <property type="match status" value="1"/>
</dbReference>
<evidence type="ECO:0000256" key="9">
    <source>
        <dbReference type="ARBA" id="ARBA00022989"/>
    </source>
</evidence>
<evidence type="ECO:0000313" key="16">
    <source>
        <dbReference type="Proteomes" id="UP000192652"/>
    </source>
</evidence>
<keyword evidence="7" id="KW-0479">Metal-binding</keyword>
<evidence type="ECO:0000256" key="7">
    <source>
        <dbReference type="ARBA" id="ARBA00022723"/>
    </source>
</evidence>
<feature type="transmembrane region" description="Helical" evidence="13">
    <location>
        <begin position="156"/>
        <end position="180"/>
    </location>
</feature>
<evidence type="ECO:0000313" key="15">
    <source>
        <dbReference type="EMBL" id="OQP86605.1"/>
    </source>
</evidence>
<evidence type="ECO:0000256" key="8">
    <source>
        <dbReference type="ARBA" id="ARBA00022982"/>
    </source>
</evidence>
<evidence type="ECO:0000259" key="14">
    <source>
        <dbReference type="SMART" id="SM00867"/>
    </source>
</evidence>
<keyword evidence="5" id="KW-0349">Heme</keyword>
<dbReference type="PANTHER" id="PTHR30529:SF1">
    <property type="entry name" value="CYTOCHROME B561 HOMOLOG 2"/>
    <property type="match status" value="1"/>
</dbReference>
<keyword evidence="4" id="KW-1003">Cell membrane</keyword>
<evidence type="ECO:0000256" key="4">
    <source>
        <dbReference type="ARBA" id="ARBA00022475"/>
    </source>
</evidence>
<dbReference type="PANTHER" id="PTHR30529">
    <property type="entry name" value="CYTOCHROME B561"/>
    <property type="match status" value="1"/>
</dbReference>
<dbReference type="SUPFAM" id="SSF101874">
    <property type="entry name" value="YceI-like"/>
    <property type="match status" value="1"/>
</dbReference>
<comment type="caution">
    <text evidence="15">The sequence shown here is derived from an EMBL/GenBank/DDBJ whole genome shotgun (WGS) entry which is preliminary data.</text>
</comment>
<dbReference type="Pfam" id="PF01292">
    <property type="entry name" value="Ni_hydr_CYTB"/>
    <property type="match status" value="1"/>
</dbReference>
<organism evidence="15 16">
    <name type="scientific">Xaviernesmea rhizosphaerae</name>
    <dbReference type="NCBI Taxonomy" id="1672749"/>
    <lineage>
        <taxon>Bacteria</taxon>
        <taxon>Pseudomonadati</taxon>
        <taxon>Pseudomonadota</taxon>
        <taxon>Alphaproteobacteria</taxon>
        <taxon>Hyphomicrobiales</taxon>
        <taxon>Rhizobiaceae</taxon>
        <taxon>Rhizobium/Agrobacterium group</taxon>
        <taxon>Xaviernesmea</taxon>
    </lineage>
</organism>
<dbReference type="RefSeq" id="WP_081175698.1">
    <property type="nucleotide sequence ID" value="NZ_MSPX01000006.1"/>
</dbReference>
<dbReference type="Gene3D" id="2.40.128.110">
    <property type="entry name" value="Lipid/polyisoprenoid-binding, YceI-like"/>
    <property type="match status" value="1"/>
</dbReference>
<dbReference type="InterPro" id="IPR052168">
    <property type="entry name" value="Cytochrome_b561_oxidase"/>
</dbReference>
<protein>
    <recommendedName>
        <fullName evidence="14">Lipid/polyisoprenoid-binding YceI-like domain-containing protein</fullName>
    </recommendedName>
</protein>
<feature type="transmembrane region" description="Helical" evidence="13">
    <location>
        <begin position="60"/>
        <end position="77"/>
    </location>
</feature>
<dbReference type="InterPro" id="IPR016174">
    <property type="entry name" value="Di-haem_cyt_TM"/>
</dbReference>
<evidence type="ECO:0000256" key="13">
    <source>
        <dbReference type="SAM" id="Phobius"/>
    </source>
</evidence>
<feature type="transmembrane region" description="Helical" evidence="13">
    <location>
        <begin position="97"/>
        <end position="116"/>
    </location>
</feature>
<sequence>MRSSHPTSGRIEGYNAGAMILHWAIALAIFFQLAVGFSMSQLQLFPRDMRFSLIQWHKTVGITILALTLARIAWRLFNPPPAHGPMPRAEAALAGLVHGLFYALMIAVPLSGWILVSGSTTKIPTLLMLSDALPWPNLPLPAFLLNHQGHEVIETAHAVLAYSFVVLIGLHVAGALKHSIIDRAPSFSRMLPIGGLHRQQAALIALPVAAAAAVAFLSGGVAIGRSGAAPAPAAQLAQAPAQAPAAAAAPSAAGWAIDKAASKLGYSVTFSGKTVTGTVGNWDAAINFDPAQLAQARAEVTVDTASITIDDAFIRSNLAGADGFDTAAFPKARVELTSFAKTETGYLAKGTLTLKSVTAPIALPFTFEQAPDGTATVTGTAELDRATFQLGQQQDAKGEWLAPTIKVELSLKARRAGAGA</sequence>
<reference evidence="15 16" key="1">
    <citation type="journal article" date="2017" name="Antonie Van Leeuwenhoek">
        <title>Rhizobium rhizosphaerae sp. nov., a novel species isolated from rice rhizosphere.</title>
        <authorList>
            <person name="Zhao J.J."/>
            <person name="Zhang J."/>
            <person name="Zhang R.J."/>
            <person name="Zhang C.W."/>
            <person name="Yin H.Q."/>
            <person name="Zhang X.X."/>
        </authorList>
    </citation>
    <scope>NUCLEOTIDE SEQUENCE [LARGE SCALE GENOMIC DNA]</scope>
    <source>
        <strain evidence="15 16">RD15</strain>
    </source>
</reference>
<keyword evidence="11 13" id="KW-0472">Membrane</keyword>
<feature type="domain" description="Lipid/polyisoprenoid-binding YceI-like" evidence="14">
    <location>
        <begin position="254"/>
        <end position="414"/>
    </location>
</feature>
<dbReference type="InterPro" id="IPR036761">
    <property type="entry name" value="TTHA0802/YceI-like_sf"/>
</dbReference>
<evidence type="ECO:0000256" key="1">
    <source>
        <dbReference type="ARBA" id="ARBA00001970"/>
    </source>
</evidence>
<dbReference type="SUPFAM" id="SSF81342">
    <property type="entry name" value="Transmembrane di-heme cytochromes"/>
    <property type="match status" value="1"/>
</dbReference>
<dbReference type="InterPro" id="IPR007372">
    <property type="entry name" value="Lipid/polyisoprenoid-bd_YceI"/>
</dbReference>
<evidence type="ECO:0000256" key="12">
    <source>
        <dbReference type="ARBA" id="ARBA00037975"/>
    </source>
</evidence>
<keyword evidence="9 13" id="KW-1133">Transmembrane helix</keyword>
<evidence type="ECO:0000256" key="2">
    <source>
        <dbReference type="ARBA" id="ARBA00004651"/>
    </source>
</evidence>
<comment type="cofactor">
    <cofactor evidence="1">
        <name>heme b</name>
        <dbReference type="ChEBI" id="CHEBI:60344"/>
    </cofactor>
</comment>
<comment type="subcellular location">
    <subcellularLocation>
        <location evidence="2">Cell membrane</location>
        <topology evidence="2">Multi-pass membrane protein</topology>
    </subcellularLocation>
</comment>
<dbReference type="Gene3D" id="1.20.950.20">
    <property type="entry name" value="Transmembrane di-heme cytochromes, Chain C"/>
    <property type="match status" value="1"/>
</dbReference>
<evidence type="ECO:0000256" key="5">
    <source>
        <dbReference type="ARBA" id="ARBA00022617"/>
    </source>
</evidence>
<dbReference type="SMART" id="SM00867">
    <property type="entry name" value="YceI"/>
    <property type="match status" value="1"/>
</dbReference>
<keyword evidence="3" id="KW-0813">Transport</keyword>
<feature type="transmembrane region" description="Helical" evidence="13">
    <location>
        <begin position="20"/>
        <end position="39"/>
    </location>
</feature>
<evidence type="ECO:0000256" key="11">
    <source>
        <dbReference type="ARBA" id="ARBA00023136"/>
    </source>
</evidence>
<keyword evidence="16" id="KW-1185">Reference proteome</keyword>
<name>A0ABX3PF18_9HYPH</name>
<evidence type="ECO:0000256" key="3">
    <source>
        <dbReference type="ARBA" id="ARBA00022448"/>
    </source>
</evidence>
<comment type="similarity">
    <text evidence="12">Belongs to the cytochrome b561 family.</text>
</comment>
<dbReference type="EMBL" id="MSPX01000006">
    <property type="protein sequence ID" value="OQP86605.1"/>
    <property type="molecule type" value="Genomic_DNA"/>
</dbReference>
<dbReference type="InterPro" id="IPR011577">
    <property type="entry name" value="Cyt_b561_bac/Ni-Hgenase"/>
</dbReference>
<keyword evidence="6 13" id="KW-0812">Transmembrane</keyword>
<evidence type="ECO:0000256" key="6">
    <source>
        <dbReference type="ARBA" id="ARBA00022692"/>
    </source>
</evidence>
<dbReference type="Proteomes" id="UP000192652">
    <property type="component" value="Unassembled WGS sequence"/>
</dbReference>